<dbReference type="AlphaFoldDB" id="A0A517TZP6"/>
<keyword evidence="3" id="KW-1185">Reference proteome</keyword>
<dbReference type="Gene3D" id="3.30.200.20">
    <property type="entry name" value="Phosphorylase Kinase, domain 1"/>
    <property type="match status" value="1"/>
</dbReference>
<gene>
    <name evidence="2" type="primary">prkC_15</name>
    <name evidence="2" type="ORF">I41_30390</name>
</gene>
<dbReference type="Pfam" id="PF00069">
    <property type="entry name" value="Pkinase"/>
    <property type="match status" value="1"/>
</dbReference>
<evidence type="ECO:0000313" key="3">
    <source>
        <dbReference type="Proteomes" id="UP000317909"/>
    </source>
</evidence>
<dbReference type="InterPro" id="IPR008271">
    <property type="entry name" value="Ser/Thr_kinase_AS"/>
</dbReference>
<dbReference type="PANTHER" id="PTHR24348">
    <property type="entry name" value="SERINE/THREONINE-PROTEIN KINASE UNC-51-RELATED"/>
    <property type="match status" value="1"/>
</dbReference>
<dbReference type="SMART" id="SM00220">
    <property type="entry name" value="S_TKc"/>
    <property type="match status" value="1"/>
</dbReference>
<dbReference type="PROSITE" id="PS00108">
    <property type="entry name" value="PROTEIN_KINASE_ST"/>
    <property type="match status" value="1"/>
</dbReference>
<dbReference type="GO" id="GO:0004674">
    <property type="term" value="F:protein serine/threonine kinase activity"/>
    <property type="evidence" value="ECO:0007669"/>
    <property type="project" value="UniProtKB-EC"/>
</dbReference>
<keyword evidence="2" id="KW-0808">Transferase</keyword>
<dbReference type="OrthoDB" id="6111975at2"/>
<dbReference type="EC" id="2.7.11.1" evidence="2"/>
<sequence length="368" mass="41510">MNPSTTILQGTRTINFDGQESNRCPTDLYDRYEQLLEGQHLGWTEHLRFRRLLGTGGQGVVYLSDRRGSDGFTLPVAVKVFSPERFSSQQSYDMAMARIAQVSCSVAKIQHDSLLDVQNFIERNRIRIMEMEWVDGYDLDRLLTPAMLARVQQRVSHRRWEYINNVIVTAGPVRPRLKPGIAASIIRQCLSALAALHREDIVHGDLKPANIMVKRTGNAKIVDIGSALHLNNMPDQRTCTPQYAAPEMLERNEFTPRSDLASLGYVLIEILAGRPLFAGLNSLGELLEAKWTLPQRLERILPDEVADSDLLMAICRRLTAPDPMLRFANAEDANTGPDGLAEFQRTLVIGDLASEYDNELRVWLEELD</sequence>
<proteinExistence type="predicted"/>
<dbReference type="Proteomes" id="UP000317909">
    <property type="component" value="Chromosome"/>
</dbReference>
<name>A0A517TZP6_9BACT</name>
<dbReference type="InterPro" id="IPR000719">
    <property type="entry name" value="Prot_kinase_dom"/>
</dbReference>
<dbReference type="InterPro" id="IPR045269">
    <property type="entry name" value="Atg1-like"/>
</dbReference>
<dbReference type="GO" id="GO:0005524">
    <property type="term" value="F:ATP binding"/>
    <property type="evidence" value="ECO:0007669"/>
    <property type="project" value="InterPro"/>
</dbReference>
<feature type="domain" description="Protein kinase" evidence="1">
    <location>
        <begin position="47"/>
        <end position="347"/>
    </location>
</feature>
<dbReference type="InterPro" id="IPR011009">
    <property type="entry name" value="Kinase-like_dom_sf"/>
</dbReference>
<dbReference type="RefSeq" id="WP_145433518.1">
    <property type="nucleotide sequence ID" value="NZ_CP036339.1"/>
</dbReference>
<protein>
    <submittedName>
        <fullName evidence="2">Serine/threonine-protein kinase PrkC</fullName>
        <ecNumber evidence="2">2.7.11.1</ecNumber>
    </submittedName>
</protein>
<dbReference type="Gene3D" id="1.10.510.10">
    <property type="entry name" value="Transferase(Phosphotransferase) domain 1"/>
    <property type="match status" value="1"/>
</dbReference>
<dbReference type="EMBL" id="CP036339">
    <property type="protein sequence ID" value="QDT73848.1"/>
    <property type="molecule type" value="Genomic_DNA"/>
</dbReference>
<reference evidence="2 3" key="1">
    <citation type="submission" date="2019-02" db="EMBL/GenBank/DDBJ databases">
        <title>Deep-cultivation of Planctomycetes and their phenomic and genomic characterization uncovers novel biology.</title>
        <authorList>
            <person name="Wiegand S."/>
            <person name="Jogler M."/>
            <person name="Boedeker C."/>
            <person name="Pinto D."/>
            <person name="Vollmers J."/>
            <person name="Rivas-Marin E."/>
            <person name="Kohn T."/>
            <person name="Peeters S.H."/>
            <person name="Heuer A."/>
            <person name="Rast P."/>
            <person name="Oberbeckmann S."/>
            <person name="Bunk B."/>
            <person name="Jeske O."/>
            <person name="Meyerdierks A."/>
            <person name="Storesund J.E."/>
            <person name="Kallscheuer N."/>
            <person name="Luecker S."/>
            <person name="Lage O.M."/>
            <person name="Pohl T."/>
            <person name="Merkel B.J."/>
            <person name="Hornburger P."/>
            <person name="Mueller R.-W."/>
            <person name="Bruemmer F."/>
            <person name="Labrenz M."/>
            <person name="Spormann A.M."/>
            <person name="Op den Camp H."/>
            <person name="Overmann J."/>
            <person name="Amann R."/>
            <person name="Jetten M.S.M."/>
            <person name="Mascher T."/>
            <person name="Medema M.H."/>
            <person name="Devos D.P."/>
            <person name="Kaster A.-K."/>
            <person name="Ovreas L."/>
            <person name="Rohde M."/>
            <person name="Galperin M.Y."/>
            <person name="Jogler C."/>
        </authorList>
    </citation>
    <scope>NUCLEOTIDE SEQUENCE [LARGE SCALE GENOMIC DNA]</scope>
    <source>
        <strain evidence="2 3">I41</strain>
    </source>
</reference>
<dbReference type="GO" id="GO:0005737">
    <property type="term" value="C:cytoplasm"/>
    <property type="evidence" value="ECO:0007669"/>
    <property type="project" value="TreeGrafter"/>
</dbReference>
<evidence type="ECO:0000313" key="2">
    <source>
        <dbReference type="EMBL" id="QDT73848.1"/>
    </source>
</evidence>
<dbReference type="KEGG" id="llh:I41_30390"/>
<accession>A0A517TZP6</accession>
<dbReference type="PROSITE" id="PS50011">
    <property type="entry name" value="PROTEIN_KINASE_DOM"/>
    <property type="match status" value="1"/>
</dbReference>
<dbReference type="SUPFAM" id="SSF56112">
    <property type="entry name" value="Protein kinase-like (PK-like)"/>
    <property type="match status" value="1"/>
</dbReference>
<organism evidence="2 3">
    <name type="scientific">Lacipirellula limnantheis</name>
    <dbReference type="NCBI Taxonomy" id="2528024"/>
    <lineage>
        <taxon>Bacteria</taxon>
        <taxon>Pseudomonadati</taxon>
        <taxon>Planctomycetota</taxon>
        <taxon>Planctomycetia</taxon>
        <taxon>Pirellulales</taxon>
        <taxon>Lacipirellulaceae</taxon>
        <taxon>Lacipirellula</taxon>
    </lineage>
</organism>
<keyword evidence="2" id="KW-0418">Kinase</keyword>
<dbReference type="CDD" id="cd14014">
    <property type="entry name" value="STKc_PknB_like"/>
    <property type="match status" value="1"/>
</dbReference>
<evidence type="ECO:0000259" key="1">
    <source>
        <dbReference type="PROSITE" id="PS50011"/>
    </source>
</evidence>